<name>A0A9N9R8K1_9NEOP</name>
<comment type="similarity">
    <text evidence="1">Belongs to the PhyH family.</text>
</comment>
<reference evidence="5" key="1">
    <citation type="submission" date="2021-12" db="EMBL/GenBank/DDBJ databases">
        <authorList>
            <person name="King R."/>
        </authorList>
    </citation>
    <scope>NUCLEOTIDE SEQUENCE</scope>
</reference>
<dbReference type="EMBL" id="OU893335">
    <property type="protein sequence ID" value="CAG9792540.1"/>
    <property type="molecule type" value="Genomic_DNA"/>
</dbReference>
<dbReference type="EC" id="1.14.11.18" evidence="2"/>
<dbReference type="PANTHER" id="PTHR21308">
    <property type="entry name" value="PHYTANOYL-COA ALPHA-HYDROXYLASE"/>
    <property type="match status" value="1"/>
</dbReference>
<dbReference type="AlphaFoldDB" id="A0A9N9R8K1"/>
<evidence type="ECO:0000256" key="2">
    <source>
        <dbReference type="ARBA" id="ARBA00034809"/>
    </source>
</evidence>
<proteinExistence type="inferred from homology"/>
<accession>A0A9N9R8K1</accession>
<evidence type="ECO:0000256" key="3">
    <source>
        <dbReference type="ARBA" id="ARBA00034921"/>
    </source>
</evidence>
<dbReference type="InterPro" id="IPR008775">
    <property type="entry name" value="Phytyl_CoA_dOase-like"/>
</dbReference>
<evidence type="ECO:0000313" key="5">
    <source>
        <dbReference type="EMBL" id="CAG9792540.1"/>
    </source>
</evidence>
<dbReference type="Pfam" id="PF05721">
    <property type="entry name" value="PhyH"/>
    <property type="match status" value="1"/>
</dbReference>
<dbReference type="GO" id="GO:0001561">
    <property type="term" value="P:fatty acid alpha-oxidation"/>
    <property type="evidence" value="ECO:0007669"/>
    <property type="project" value="InterPro"/>
</dbReference>
<dbReference type="InterPro" id="IPR047128">
    <property type="entry name" value="PhyH"/>
</dbReference>
<dbReference type="SUPFAM" id="SSF51197">
    <property type="entry name" value="Clavaminate synthase-like"/>
    <property type="match status" value="1"/>
</dbReference>
<dbReference type="Gene3D" id="2.60.120.620">
    <property type="entry name" value="q2cbj1_9rhob like domain"/>
    <property type="match status" value="2"/>
</dbReference>
<dbReference type="GO" id="GO:0048244">
    <property type="term" value="F:phytanoyl-CoA dioxygenase activity"/>
    <property type="evidence" value="ECO:0007669"/>
    <property type="project" value="UniProtKB-EC"/>
</dbReference>
<dbReference type="OrthoDB" id="445007at2759"/>
<evidence type="ECO:0000313" key="6">
    <source>
        <dbReference type="Proteomes" id="UP001153714"/>
    </source>
</evidence>
<protein>
    <recommendedName>
        <fullName evidence="2">phytanoyl-CoA dioxygenase</fullName>
        <ecNumber evidence="2">1.14.11.18</ecNumber>
    </recommendedName>
    <alternativeName>
        <fullName evidence="3">Phytanic acid oxidase</fullName>
    </alternativeName>
    <alternativeName>
        <fullName evidence="4">Phytanoyl-CoA alpha-hydroxylase</fullName>
    </alternativeName>
</protein>
<gene>
    <name evidence="5" type="ORF">DIATSA_LOCUS10060</name>
</gene>
<reference evidence="5" key="2">
    <citation type="submission" date="2022-10" db="EMBL/GenBank/DDBJ databases">
        <authorList>
            <consortium name="ENA_rothamsted_submissions"/>
            <consortium name="culmorum"/>
            <person name="King R."/>
        </authorList>
    </citation>
    <scope>NUCLEOTIDE SEQUENCE</scope>
</reference>
<dbReference type="PANTHER" id="PTHR21308:SF1">
    <property type="entry name" value="PHYTANOYL-COA DIOXYGENASE, PEROXISOMAL"/>
    <property type="match status" value="1"/>
</dbReference>
<evidence type="ECO:0000256" key="4">
    <source>
        <dbReference type="ARBA" id="ARBA00034924"/>
    </source>
</evidence>
<sequence>MEQKRIYDVCNNVPKGMIVVVKDWDLVIKKRTIEETVNKINFLNFDPVFSQYHEHPRLLHAVSQLIGENISLINSMVINKPPGSKWHPPHQNFKNQMFFTISDVDVVAPVSKRLSLTPMEPGDTVIFHSLTVHGSWANTSNLFRKAITAVYSSQECEYIDVKGSLQETFEIEINNELKRTHGSDLQHLVINLSL</sequence>
<organism evidence="5 6">
    <name type="scientific">Diatraea saccharalis</name>
    <name type="common">sugarcane borer</name>
    <dbReference type="NCBI Taxonomy" id="40085"/>
    <lineage>
        <taxon>Eukaryota</taxon>
        <taxon>Metazoa</taxon>
        <taxon>Ecdysozoa</taxon>
        <taxon>Arthropoda</taxon>
        <taxon>Hexapoda</taxon>
        <taxon>Insecta</taxon>
        <taxon>Pterygota</taxon>
        <taxon>Neoptera</taxon>
        <taxon>Endopterygota</taxon>
        <taxon>Lepidoptera</taxon>
        <taxon>Glossata</taxon>
        <taxon>Ditrysia</taxon>
        <taxon>Pyraloidea</taxon>
        <taxon>Crambidae</taxon>
        <taxon>Crambinae</taxon>
        <taxon>Diatraea</taxon>
    </lineage>
</organism>
<evidence type="ECO:0000256" key="1">
    <source>
        <dbReference type="ARBA" id="ARBA00005830"/>
    </source>
</evidence>
<dbReference type="Proteomes" id="UP001153714">
    <property type="component" value="Chromosome 4"/>
</dbReference>
<keyword evidence="6" id="KW-1185">Reference proteome</keyword>